<dbReference type="SUPFAM" id="SSF54211">
    <property type="entry name" value="Ribosomal protein S5 domain 2-like"/>
    <property type="match status" value="1"/>
</dbReference>
<dbReference type="GO" id="GO:0071028">
    <property type="term" value="P:nuclear mRNA surveillance"/>
    <property type="evidence" value="ECO:0007669"/>
    <property type="project" value="TreeGrafter"/>
</dbReference>
<dbReference type="Gene3D" id="3.30.230.70">
    <property type="entry name" value="GHMP Kinase, N-terminal domain"/>
    <property type="match status" value="1"/>
</dbReference>
<sequence length="280" mass="30683">NTATVKRSLPHSLYDSMAELFFNDRRIDGRKTTELRKIDCFFLPGMADGSVLLQQGNTKVTASVFGPHPCKVRSDESPEQVYVTCRYNRPPFTSTSGNRQKQTSSDRVAAEYSITIEEIFSTLIRGSVYPMAQIDIFIEVLQSDGSEFSTAINAASLALATAGIEMVDFAVASTVGYYGSRLFADLCRYEENSRITQVTVVCLPASAAAKTDLAAVEDVTEVGGVPTDETLGARLLHTRLSSWLPSEKLFSLLRGGIQVAKVVHAELVFNLKKHVKSAER</sequence>
<comment type="similarity">
    <text evidence="1">Belongs to the RNase PH family.</text>
</comment>
<accession>A0A0X3PM28</accession>
<dbReference type="GO" id="GO:0016075">
    <property type="term" value="P:rRNA catabolic process"/>
    <property type="evidence" value="ECO:0007669"/>
    <property type="project" value="TreeGrafter"/>
</dbReference>
<protein>
    <submittedName>
        <fullName evidence="3">Exosome complex component RRP41</fullName>
    </submittedName>
</protein>
<name>A0A0X3PM28_SCHSO</name>
<feature type="domain" description="Exoribonuclease phosphorolytic" evidence="2">
    <location>
        <begin position="35"/>
        <end position="165"/>
    </location>
</feature>
<dbReference type="AlphaFoldDB" id="A0A0X3PM28"/>
<dbReference type="GO" id="GO:0000176">
    <property type="term" value="C:nuclear exosome (RNase complex)"/>
    <property type="evidence" value="ECO:0007669"/>
    <property type="project" value="TreeGrafter"/>
</dbReference>
<organism evidence="3">
    <name type="scientific">Schistocephalus solidus</name>
    <name type="common">Tapeworm</name>
    <dbReference type="NCBI Taxonomy" id="70667"/>
    <lineage>
        <taxon>Eukaryota</taxon>
        <taxon>Metazoa</taxon>
        <taxon>Spiralia</taxon>
        <taxon>Lophotrochozoa</taxon>
        <taxon>Platyhelminthes</taxon>
        <taxon>Cestoda</taxon>
        <taxon>Eucestoda</taxon>
        <taxon>Diphyllobothriidea</taxon>
        <taxon>Diphyllobothriidae</taxon>
        <taxon>Schistocephalus</taxon>
    </lineage>
</organism>
<dbReference type="Pfam" id="PF01138">
    <property type="entry name" value="RNase_PH"/>
    <property type="match status" value="1"/>
</dbReference>
<dbReference type="GO" id="GO:0005730">
    <property type="term" value="C:nucleolus"/>
    <property type="evidence" value="ECO:0007669"/>
    <property type="project" value="TreeGrafter"/>
</dbReference>
<dbReference type="GO" id="GO:0034475">
    <property type="term" value="P:U4 snRNA 3'-end processing"/>
    <property type="evidence" value="ECO:0007669"/>
    <property type="project" value="TreeGrafter"/>
</dbReference>
<dbReference type="InterPro" id="IPR050080">
    <property type="entry name" value="RNase_PH"/>
</dbReference>
<dbReference type="InterPro" id="IPR020568">
    <property type="entry name" value="Ribosomal_Su5_D2-typ_SF"/>
</dbReference>
<dbReference type="PANTHER" id="PTHR11953">
    <property type="entry name" value="EXOSOME COMPLEX COMPONENT"/>
    <property type="match status" value="1"/>
</dbReference>
<dbReference type="InterPro" id="IPR027408">
    <property type="entry name" value="PNPase/RNase_PH_dom_sf"/>
</dbReference>
<evidence type="ECO:0000313" key="3">
    <source>
        <dbReference type="EMBL" id="JAP52698.1"/>
    </source>
</evidence>
<proteinExistence type="inferred from homology"/>
<reference evidence="3" key="1">
    <citation type="submission" date="2016-01" db="EMBL/GenBank/DDBJ databases">
        <title>Reference transcriptome for the parasite Schistocephalus solidus: insights into the molecular evolution of parasitism.</title>
        <authorList>
            <person name="Hebert F.O."/>
            <person name="Grambauer S."/>
            <person name="Barber I."/>
            <person name="Landry C.R."/>
            <person name="Aubin-Horth N."/>
        </authorList>
    </citation>
    <scope>NUCLEOTIDE SEQUENCE</scope>
</reference>
<dbReference type="GO" id="GO:0000177">
    <property type="term" value="C:cytoplasmic exosome (RNase complex)"/>
    <property type="evidence" value="ECO:0007669"/>
    <property type="project" value="TreeGrafter"/>
</dbReference>
<gene>
    <name evidence="3" type="primary">EXOS4</name>
    <name evidence="3" type="ORF">TR140030</name>
</gene>
<dbReference type="EMBL" id="GEEE01010527">
    <property type="protein sequence ID" value="JAP52698.1"/>
    <property type="molecule type" value="Transcribed_RNA"/>
</dbReference>
<dbReference type="InterPro" id="IPR001247">
    <property type="entry name" value="ExoRNase_PH_dom1"/>
</dbReference>
<evidence type="ECO:0000259" key="2">
    <source>
        <dbReference type="Pfam" id="PF01138"/>
    </source>
</evidence>
<dbReference type="GO" id="GO:0071051">
    <property type="term" value="P:poly(A)-dependent snoRNA 3'-end processing"/>
    <property type="evidence" value="ECO:0007669"/>
    <property type="project" value="TreeGrafter"/>
</dbReference>
<feature type="non-terminal residue" evidence="3">
    <location>
        <position position="1"/>
    </location>
</feature>
<dbReference type="GO" id="GO:0003723">
    <property type="term" value="F:RNA binding"/>
    <property type="evidence" value="ECO:0007669"/>
    <property type="project" value="TreeGrafter"/>
</dbReference>
<evidence type="ECO:0000256" key="1">
    <source>
        <dbReference type="ARBA" id="ARBA00006678"/>
    </source>
</evidence>
<dbReference type="PANTHER" id="PTHR11953:SF0">
    <property type="entry name" value="EXOSOME COMPLEX COMPONENT RRP41"/>
    <property type="match status" value="1"/>
</dbReference>